<keyword evidence="2" id="KW-1185">Reference proteome</keyword>
<organism evidence="1 2">
    <name type="scientific">Carpinus fangiana</name>
    <dbReference type="NCBI Taxonomy" id="176857"/>
    <lineage>
        <taxon>Eukaryota</taxon>
        <taxon>Viridiplantae</taxon>
        <taxon>Streptophyta</taxon>
        <taxon>Embryophyta</taxon>
        <taxon>Tracheophyta</taxon>
        <taxon>Spermatophyta</taxon>
        <taxon>Magnoliopsida</taxon>
        <taxon>eudicotyledons</taxon>
        <taxon>Gunneridae</taxon>
        <taxon>Pentapetalae</taxon>
        <taxon>rosids</taxon>
        <taxon>fabids</taxon>
        <taxon>Fagales</taxon>
        <taxon>Betulaceae</taxon>
        <taxon>Carpinus</taxon>
    </lineage>
</organism>
<comment type="caution">
    <text evidence="1">The sequence shown here is derived from an EMBL/GenBank/DDBJ whole genome shotgun (WGS) entry which is preliminary data.</text>
</comment>
<protein>
    <submittedName>
        <fullName evidence="1">Uncharacterized protein</fullName>
    </submittedName>
</protein>
<dbReference type="Proteomes" id="UP000327013">
    <property type="component" value="Unassembled WGS sequence"/>
</dbReference>
<accession>A0A5N6KWV7</accession>
<proteinExistence type="predicted"/>
<name>A0A5N6KWV7_9ROSI</name>
<evidence type="ECO:0000313" key="2">
    <source>
        <dbReference type="Proteomes" id="UP000327013"/>
    </source>
</evidence>
<gene>
    <name evidence="1" type="ORF">FH972_023793</name>
</gene>
<dbReference type="AlphaFoldDB" id="A0A5N6KWV7"/>
<sequence length="99" mass="10947">MASQIGPHTLPAEPERINKLKTWPAAPWGPKRGLCRAHSTTLVDAVMVATKRNEVRAPRSTIEIQRATFDARLASRAKLAPIKTKVRIADARTRTNRGP</sequence>
<reference evidence="1 2" key="1">
    <citation type="submission" date="2019-06" db="EMBL/GenBank/DDBJ databases">
        <title>A chromosomal-level reference genome of Carpinus fangiana (Coryloideae, Betulaceae).</title>
        <authorList>
            <person name="Yang X."/>
            <person name="Wang Z."/>
            <person name="Zhang L."/>
            <person name="Hao G."/>
            <person name="Liu J."/>
            <person name="Yang Y."/>
        </authorList>
    </citation>
    <scope>NUCLEOTIDE SEQUENCE [LARGE SCALE GENOMIC DNA]</scope>
    <source>
        <strain evidence="1">Cfa_2016G</strain>
        <tissue evidence="1">Leaf</tissue>
    </source>
</reference>
<dbReference type="EMBL" id="VIBQ01000014">
    <property type="protein sequence ID" value="KAB8349779.1"/>
    <property type="molecule type" value="Genomic_DNA"/>
</dbReference>
<evidence type="ECO:0000313" key="1">
    <source>
        <dbReference type="EMBL" id="KAB8349779.1"/>
    </source>
</evidence>